<dbReference type="InterPro" id="IPR050909">
    <property type="entry name" value="Bact_Autotransporter_VF"/>
</dbReference>
<dbReference type="Pfam" id="PF12545">
    <property type="entry name" value="DUF3739"/>
    <property type="match status" value="1"/>
</dbReference>
<keyword evidence="2" id="KW-0472">Membrane</keyword>
<dbReference type="InterPro" id="IPR021026">
    <property type="entry name" value="Filamn_hemagglutn_DUF3739"/>
</dbReference>
<name>A0A4P9UQ85_METBY</name>
<dbReference type="STRING" id="675511.GCA_000341735_01932"/>
<feature type="domain" description="Filamentous haemagglutinin FhaB/tRNA nuclease CdiA-like TPS" evidence="3">
    <location>
        <begin position="47"/>
        <end position="161"/>
    </location>
</feature>
<dbReference type="SUPFAM" id="SSF51126">
    <property type="entry name" value="Pectin lyase-like"/>
    <property type="match status" value="1"/>
</dbReference>
<proteinExistence type="predicted"/>
<sequence>MNMANQQTSKKSQSVSTGFTLSPIAACVRIAMLGGIGIYPLAATHAAGNLPVPSPVWASMGNASASITGNHMRIDQHTDRAILNWQSFNIGQDHSVHFQQPGANSIALNRIFQNDPSRILGTLTANGQVYLVNSNGFVFGKNSKVDVRGLVASTLAITDDVFDQGITKVFANNGTAAFNGNGDFYIKNEDGSFRLDEDGNKIKIAINVDEGAQIKSTEGQNILIIAPTITNEGNIEADDRQVVLAAATDRVYLQEAGNEGLLVEVQTGGEINNLGSIASKRGTISLVGFAVNQKGKVSASTSMNINGKVRLIAREGATTFQTPDGYAMQASRTRRATDTGDDLGTSATVRLGENSQAEILPELDTGLTAIDEQIQPLSQIDIMAHKVHFQSGSQVNLPGGKINVVATQNPSNPLQASANRNDSRILIDSGAKIDVSGVKSTVKPMESNVVAVELRLNQLSDAPLQRNGVLFGETIFVDIRAGTPLANIQPAIDAIERPLGERLAKGGEINLSSEGDTIVKDNAILDFSGGAVKFLDGYIRTSKLISNGRVFDISEAHPSLRYDGIYGKVVKNHKKWGVEQVWITEGPFALARKEAGYTDGHDAGSLTIASPNVILEGQLNGTTVSGRLQRTLAERPKGGTLTIDMRSASEVDQAVVFANVLTNSTVNVDLNQPFPSSNDSQFTPLVLRTQPLSQSGIMDLSVLAHGTVTVSDGSRLKLADGAQLNLQGGAITIGGEIKGAGAQVNLATDLNARTQGRLSGAISLGSNARIDLQGGWVNDITTPFDLLDNNKITLDGGSFIARANGDINILKGSRIDVGGGAWLQTDGNVQGGKAGGIHLHAVAETTGSNITLDGTLSAYALRQGGTLELEANAIVILRRREEELEGLRPLQLEADIFGKSGFSDYILTANINGLVVDEGVKIKLQQTNRLLNGNAVNRSSSNSIAGISRLGKLPAIDRLPNNLTLQSVHSINPNPNSHLIVNKNVKITADALSNVSLVSDSSLFFDGSIKANGGNVALSIIPPQGLPTLDPLYQPRQGLWLGDNARIDVSGIAMTLTDAFGLKTGIVHNGGNVNLTAARGYIASNRGSQIDVSGTEALLNRPRLLPGAENITFSTEKVGSHGGTITISSAEAIFIEGGMLAKGGKAPGTSGGTLTVRLDDTLREIPVEEGVIPNFPIKPGILNFSQTKNEFFDASFSQYGDALPTGLQRQGFIAAQQVSDSGFANLNVQADGEIRFQGDIHLDLQHAVNFDSPKMAWQRLSENDTGTVVFNAAHASLGSSRTRRATGNPTSGDGHLQVNADLIELFGGVFTAGFKQVDLNADSDIRLRGIRTLFTQRDYLGEFSTYSALNLKADQVYPTTLSDYRLTVKGDPNGSIAFSSGGQSRPILSAYAKLTVTAPNIQHDGAIKVPFGELTFDASQTIHFGANSLSSVSAEDQIIPFGVTEAGLEWLYPIGNQNLIVQAPTKKITVNADRIQHDEGAVIDISGGGDLLAYEFIPGIGGSIDVLATGNSFAVLPNHSGYAPFDPLEFPGSGLSIGDSIYLGEGSGLKAGYYTLLPARYALLPGSYLITPQQGSDNMAQGSRSVNLDGAPVVAGFRAISGTNIKDQSWSGFAVEPGKIALTRSQLDLSAASQFFVEQAQRKESPIPRLPEDAGSLLFNAKSQLELPSVLANARNGGLAGLVDVIADNIAVVNDKTGAAGRVELSVSDLDTFTVGSLFLGGIRTIDSETGAIKLDVKSKTVEIAEGTRLEGSEIIMGATDTIELQAGAQIVATGGKDSSAPGQILTTTGDGALLRVSGDAQAQIVRTGTQGLKGDLLISDNAQTLAPSGSILLDSTRNLQMNGVLDAGKSLNIAAEAINIGEVNENLPGLSLDNRQLSQLKVEQLVLTSRSNLNIYGGVYRTDASGLALRNDELELMPIEFNLLTIATKGIAGFDNSGKSAGLSADTVTLTNTSTSAQTEKGNGTGSLSIAANNLVLAGGDFTLSGFNDINLNLAESLIGSSVNTLNTLADTTITAGFITGTSGSETKIDADTYRLALNHNQPGSVDSQPGIAARLNLNAGHVVIDTPLQFNSGIVKANAKTGDIVLKENAIIDVSGRMVRAGLSESAPISAGRIDLTARQNINTEAGSQLLLNAISPQMSAGSLALSATTGLVNLNGTINAKGGNQAEGGSVRLDLGSMGGNPFGLMNQSLVDSGFSRAIDLRLRNGNLVIDEEDSISANDIKLTVDKGALTIAGTLDASGQHGGSIELNAHSRLTLSGSARLHANATEASGDGGKVRLSSTNGGGISIQNGASIDVSANGGREGDVHIRAERLAGQVNVAPIAPGTILGDSNVVIEAVAQYNLNRLDAAAINSIRNDTASYMNSVSTTAFGPGFELAPGIEVKSEGNLTLAANWDLVDWRYGSEQTPGYLTLRAGGDLLLQNGVSDAFKNGVLQVTPTFSRPVIDMLQPGRSWSYNFVAGADLNSSDTKMVVAADNLNFGDMRLFNDVKIRTGTGSIDFSAGRDIVYGNDKSVVYTAGRPDDEDRFGFPLIRVASSFYVEYPKDGGDIRFNAGRDVRGAVTNQIVTDWLLRTGNWSRNETHTGERPTAWGIAIGTRTGSGIVPDYRQNVGALGGGNITITASGTVSDLSVVIPTTGKQVGQRVDPNDFNNQNYLTNEVEINGGGNLNIYAGGDLKGGIYYVDNGTATFNVAGSLNAGSFKTVSIAEMNPILALGNAQYHITAGKDIALQAIIDPMILSQPANKRPDLLSIFFRYGENSAVNLTSLTGNISLGNDVSGVVDLMNFQRGALISFDGAARDALSVAPGTLKAYALSNDIIFKNGLIMYPSKIGQFELFAANNIITASNGNAVNVTMSDTNPNLLPTVLNPAANYNDARLRLVLSGISSEPDKIYASIPNHINDPIPALISTDVGDILGKDPFQFIMAKPTQVSAGRDIRNVSLQFQHNIKDAESIVSAGRDFKFDIVRNPATGALVNVVQRMEVSGPGRLTLMAGRHVDLGSSEGITTTGNQVNTALAEDGAAINVIAGLAQTQFAAPDFMKSYLSNGESLYESYELAVADYMRRITGNDDLTVDLARAAFASLPAVERSHFNAPYLADLIETFNGLMKDYGNRFSIAKNSFDSASDTQARFNFKLEMDRAQFELLAAIETLFPGTTVLAGRQDYTIDPANGTVFREGASASSILEDAFSKDRNKTQTGDISMFFSKIHSTDGGDINLLTPNGGINAGLAVNSSGAKDASQLGVVAIKKGAVHSIVRDDFQVNTTRVMTLGGGDILIGSTDGNIDAGRGAKTALAAPAPIIRFDSEGNIIIELPPAVAGSGIRANMAPDGSQGDALLFALQGIIDASEAGVGGKDVTVGATAIVGSDNIDVGGVSVGVPTASTGSLAAGLGNVSNVAASIAQAIDDSADVAKSAKEQMDKAGAQGIISVDIIGFGDEDV</sequence>
<organism evidence="4 5">
    <name type="scientific">Methylotuvimicrobium buryatense</name>
    <name type="common">Methylomicrobium buryatense</name>
    <dbReference type="NCBI Taxonomy" id="95641"/>
    <lineage>
        <taxon>Bacteria</taxon>
        <taxon>Pseudomonadati</taxon>
        <taxon>Pseudomonadota</taxon>
        <taxon>Gammaproteobacteria</taxon>
        <taxon>Methylococcales</taxon>
        <taxon>Methylococcaceae</taxon>
        <taxon>Methylotuvimicrobium</taxon>
    </lineage>
</organism>
<dbReference type="InterPro" id="IPR011050">
    <property type="entry name" value="Pectin_lyase_fold/virulence"/>
</dbReference>
<gene>
    <name evidence="4" type="ORF">EQU24_05400</name>
</gene>
<dbReference type="PANTHER" id="PTHR12338:SF5">
    <property type="entry name" value="ANTIGEN 43-RELATED"/>
    <property type="match status" value="1"/>
</dbReference>
<reference evidence="5" key="1">
    <citation type="journal article" date="2019" name="J. Bacteriol.">
        <title>A Mutagenic Screen Identifies a TonB-Dependent Receptor Required for the Lanthanide Metal Switch in the Type I Methanotroph 'Methylotuvimicrobium buryatense' 5GB1C.</title>
        <authorList>
            <person name="Groom J.D."/>
            <person name="Ford S.M."/>
            <person name="Pesesky M.W."/>
            <person name="Lidstrom M.E."/>
        </authorList>
    </citation>
    <scope>NUCLEOTIDE SEQUENCE [LARGE SCALE GENOMIC DNA]</scope>
    <source>
        <strain evidence="5">5GB1C</strain>
    </source>
</reference>
<dbReference type="InterPro" id="IPR012334">
    <property type="entry name" value="Pectin_lyas_fold"/>
</dbReference>
<evidence type="ECO:0000313" key="4">
    <source>
        <dbReference type="EMBL" id="QCW81746.1"/>
    </source>
</evidence>
<dbReference type="PANTHER" id="PTHR12338">
    <property type="entry name" value="AUTOTRANSPORTER"/>
    <property type="match status" value="1"/>
</dbReference>
<dbReference type="Pfam" id="PF05860">
    <property type="entry name" value="TPS"/>
    <property type="match status" value="1"/>
</dbReference>
<keyword evidence="2" id="KW-1133">Transmembrane helix</keyword>
<dbReference type="NCBIfam" id="TIGR01901">
    <property type="entry name" value="adhes_NPXG"/>
    <property type="match status" value="1"/>
</dbReference>
<evidence type="ECO:0000259" key="3">
    <source>
        <dbReference type="SMART" id="SM00912"/>
    </source>
</evidence>
<feature type="region of interest" description="Disordered" evidence="1">
    <location>
        <begin position="328"/>
        <end position="347"/>
    </location>
</feature>
<dbReference type="InterPro" id="IPR008638">
    <property type="entry name" value="FhaB/CdiA-like_TPS"/>
</dbReference>
<evidence type="ECO:0000313" key="5">
    <source>
        <dbReference type="Proteomes" id="UP000305881"/>
    </source>
</evidence>
<evidence type="ECO:0000256" key="1">
    <source>
        <dbReference type="SAM" id="MobiDB-lite"/>
    </source>
</evidence>
<keyword evidence="5" id="KW-1185">Reference proteome</keyword>
<dbReference type="Gene3D" id="2.160.20.10">
    <property type="entry name" value="Single-stranded right-handed beta-helix, Pectin lyase-like"/>
    <property type="match status" value="2"/>
</dbReference>
<protein>
    <submittedName>
        <fullName evidence="4">Filamentous hemagglutinin N-terminal domain-containing protein</fullName>
    </submittedName>
</protein>
<evidence type="ECO:0000256" key="2">
    <source>
        <dbReference type="SAM" id="Phobius"/>
    </source>
</evidence>
<dbReference type="EMBL" id="CP035467">
    <property type="protein sequence ID" value="QCW81746.1"/>
    <property type="molecule type" value="Genomic_DNA"/>
</dbReference>
<keyword evidence="2" id="KW-0812">Transmembrane</keyword>
<dbReference type="KEGG" id="mbur:EQU24_05400"/>
<dbReference type="OrthoDB" id="218680at2"/>
<dbReference type="Proteomes" id="UP000305881">
    <property type="component" value="Chromosome"/>
</dbReference>
<feature type="transmembrane region" description="Helical" evidence="2">
    <location>
        <begin position="21"/>
        <end position="42"/>
    </location>
</feature>
<accession>A0A4P9UQ85</accession>
<dbReference type="SMART" id="SM00912">
    <property type="entry name" value="Haemagg_act"/>
    <property type="match status" value="1"/>
</dbReference>